<dbReference type="EMBL" id="JACYCD010000054">
    <property type="protein sequence ID" value="KAF8704776.1"/>
    <property type="molecule type" value="Genomic_DNA"/>
</dbReference>
<sequence>MFYFSAVRLFTISSLIFSAAVLAAPMKPDAALVGRSGTCVVGCNTGTIMASRLVKLNEDLQPKYQELANGGDSSRVLREIQDDIQAANSEISSLDKDLTGLNNGKNEQIVNELARFVDDSVIHLNSLVAGPSNALTGQVDKILILVQDILQKAPVGIGENAKELLEKVRERAKNFWREILDKLKEGGKEF</sequence>
<keyword evidence="1" id="KW-0732">Signal</keyword>
<protein>
    <submittedName>
        <fullName evidence="2">Uncharacterized protein</fullName>
    </submittedName>
</protein>
<feature type="signal peptide" evidence="1">
    <location>
        <begin position="1"/>
        <end position="23"/>
    </location>
</feature>
<dbReference type="OrthoDB" id="6431481at2759"/>
<dbReference type="Proteomes" id="UP000602905">
    <property type="component" value="Unassembled WGS sequence"/>
</dbReference>
<evidence type="ECO:0000313" key="3">
    <source>
        <dbReference type="Proteomes" id="UP000602905"/>
    </source>
</evidence>
<feature type="chain" id="PRO_5034568275" evidence="1">
    <location>
        <begin position="24"/>
        <end position="190"/>
    </location>
</feature>
<evidence type="ECO:0000256" key="1">
    <source>
        <dbReference type="SAM" id="SignalP"/>
    </source>
</evidence>
<name>A0A8H7LTQ3_9AGAM</name>
<comment type="caution">
    <text evidence="2">The sequence shown here is derived from an EMBL/GenBank/DDBJ whole genome shotgun (WGS) entry which is preliminary data.</text>
</comment>
<organism evidence="2 3">
    <name type="scientific">Rhizoctonia solani</name>
    <dbReference type="NCBI Taxonomy" id="456999"/>
    <lineage>
        <taxon>Eukaryota</taxon>
        <taxon>Fungi</taxon>
        <taxon>Dikarya</taxon>
        <taxon>Basidiomycota</taxon>
        <taxon>Agaricomycotina</taxon>
        <taxon>Agaricomycetes</taxon>
        <taxon>Cantharellales</taxon>
        <taxon>Ceratobasidiaceae</taxon>
        <taxon>Rhizoctonia</taxon>
    </lineage>
</organism>
<feature type="non-terminal residue" evidence="2">
    <location>
        <position position="190"/>
    </location>
</feature>
<dbReference type="AlphaFoldDB" id="A0A8H7LTQ3"/>
<accession>A0A8H7LTQ3</accession>
<evidence type="ECO:0000313" key="2">
    <source>
        <dbReference type="EMBL" id="KAF8704776.1"/>
    </source>
</evidence>
<proteinExistence type="predicted"/>
<reference evidence="2" key="1">
    <citation type="submission" date="2020-09" db="EMBL/GenBank/DDBJ databases">
        <title>Comparative genome analyses of four rice-infecting Rhizoctonia solani isolates reveal extensive enrichment of homogalacturonan modification genes.</title>
        <authorList>
            <person name="Lee D.-Y."/>
            <person name="Jeon J."/>
            <person name="Kim K.-T."/>
            <person name="Cheong K."/>
            <person name="Song H."/>
            <person name="Choi G."/>
            <person name="Ko J."/>
            <person name="Opiyo S.O."/>
            <person name="Zuo S."/>
            <person name="Madhav S."/>
            <person name="Lee Y.-H."/>
            <person name="Wang G.-L."/>
        </authorList>
    </citation>
    <scope>NUCLEOTIDE SEQUENCE</scope>
    <source>
        <strain evidence="2">AG1-IA WGL</strain>
    </source>
</reference>
<gene>
    <name evidence="2" type="ORF">RHS03_05849</name>
</gene>